<evidence type="ECO:0000256" key="2">
    <source>
        <dbReference type="ARBA" id="ARBA00010210"/>
    </source>
</evidence>
<dbReference type="GO" id="GO:0005634">
    <property type="term" value="C:nucleus"/>
    <property type="evidence" value="ECO:0007669"/>
    <property type="project" value="UniProtKB-SubCell"/>
</dbReference>
<evidence type="ECO:0000256" key="9">
    <source>
        <dbReference type="PIRSR" id="PIRSR628651-51"/>
    </source>
</evidence>
<dbReference type="InterPro" id="IPR019787">
    <property type="entry name" value="Znf_PHD-finger"/>
</dbReference>
<feature type="compositionally biased region" description="Polar residues" evidence="12">
    <location>
        <begin position="225"/>
        <end position="245"/>
    </location>
</feature>
<evidence type="ECO:0000256" key="12">
    <source>
        <dbReference type="SAM" id="MobiDB-lite"/>
    </source>
</evidence>
<dbReference type="SMART" id="SM01408">
    <property type="entry name" value="ING"/>
    <property type="match status" value="1"/>
</dbReference>
<dbReference type="GO" id="GO:0000785">
    <property type="term" value="C:chromatin"/>
    <property type="evidence" value="ECO:0007669"/>
    <property type="project" value="UniProtKB-ARBA"/>
</dbReference>
<evidence type="ECO:0000256" key="8">
    <source>
        <dbReference type="PIRSR" id="PIRSR628651-50"/>
    </source>
</evidence>
<feature type="binding site" evidence="9">
    <location>
        <position position="427"/>
    </location>
    <ligand>
        <name>Zn(2+)</name>
        <dbReference type="ChEBI" id="CHEBI:29105"/>
        <label>1</label>
    </ligand>
</feature>
<comment type="caution">
    <text evidence="14">The sequence shown here is derived from an EMBL/GenBank/DDBJ whole genome shotgun (WGS) entry which is preliminary data.</text>
</comment>
<feature type="binding site" evidence="9">
    <location>
        <position position="443"/>
    </location>
    <ligand>
        <name>Zn(2+)</name>
        <dbReference type="ChEBI" id="CHEBI:29105"/>
        <label>2</label>
    </ligand>
</feature>
<dbReference type="EMBL" id="LATX01001708">
    <property type="protein sequence ID" value="KTB39093.1"/>
    <property type="molecule type" value="Genomic_DNA"/>
</dbReference>
<dbReference type="SMART" id="SM00249">
    <property type="entry name" value="PHD"/>
    <property type="match status" value="1"/>
</dbReference>
<keyword evidence="6 11" id="KW-0156">Chromatin regulator</keyword>
<proteinExistence type="inferred from homology"/>
<evidence type="ECO:0000256" key="3">
    <source>
        <dbReference type="ARBA" id="ARBA00022723"/>
    </source>
</evidence>
<evidence type="ECO:0000256" key="10">
    <source>
        <dbReference type="PROSITE-ProRule" id="PRU00146"/>
    </source>
</evidence>
<feature type="domain" description="PHD-type" evidence="13">
    <location>
        <begin position="400"/>
        <end position="449"/>
    </location>
</feature>
<keyword evidence="3 9" id="KW-0479">Metal-binding</keyword>
<feature type="compositionally biased region" description="Low complexity" evidence="12">
    <location>
        <begin position="250"/>
        <end position="265"/>
    </location>
</feature>
<evidence type="ECO:0000313" key="15">
    <source>
        <dbReference type="Proteomes" id="UP000054988"/>
    </source>
</evidence>
<feature type="site" description="Histone H3K4me3 binding" evidence="8">
    <location>
        <position position="425"/>
    </location>
</feature>
<organism evidence="14 15">
    <name type="scientific">Moniliophthora roreri</name>
    <name type="common">Frosty pod rot fungus</name>
    <name type="synonym">Monilia roreri</name>
    <dbReference type="NCBI Taxonomy" id="221103"/>
    <lineage>
        <taxon>Eukaryota</taxon>
        <taxon>Fungi</taxon>
        <taxon>Dikarya</taxon>
        <taxon>Basidiomycota</taxon>
        <taxon>Agaricomycotina</taxon>
        <taxon>Agaricomycetes</taxon>
        <taxon>Agaricomycetidae</taxon>
        <taxon>Agaricales</taxon>
        <taxon>Marasmiineae</taxon>
        <taxon>Marasmiaceae</taxon>
        <taxon>Moniliophthora</taxon>
    </lineage>
</organism>
<dbReference type="PROSITE" id="PS01359">
    <property type="entry name" value="ZF_PHD_1"/>
    <property type="match status" value="1"/>
</dbReference>
<feature type="compositionally biased region" description="Low complexity" evidence="12">
    <location>
        <begin position="310"/>
        <end position="326"/>
    </location>
</feature>
<gene>
    <name evidence="14" type="ORF">WG66_8351</name>
</gene>
<dbReference type="InterPro" id="IPR011011">
    <property type="entry name" value="Znf_FYVE_PHD"/>
</dbReference>
<dbReference type="InterPro" id="IPR024610">
    <property type="entry name" value="ING_N_histone-binding"/>
</dbReference>
<feature type="compositionally biased region" description="Polar residues" evidence="12">
    <location>
        <begin position="271"/>
        <end position="303"/>
    </location>
</feature>
<dbReference type="InterPro" id="IPR028651">
    <property type="entry name" value="ING_fam"/>
</dbReference>
<dbReference type="Proteomes" id="UP000054988">
    <property type="component" value="Unassembled WGS sequence"/>
</dbReference>
<comment type="domain">
    <text evidence="11">The PHD-type zinc finger mediates the binding to H3K4me3.</text>
</comment>
<protein>
    <recommendedName>
        <fullName evidence="11">Chromatin modification-related protein</fullName>
    </recommendedName>
</protein>
<dbReference type="CDD" id="cd16859">
    <property type="entry name" value="ING_ING4_5"/>
    <property type="match status" value="1"/>
</dbReference>
<dbReference type="InterPro" id="IPR019786">
    <property type="entry name" value="Zinc_finger_PHD-type_CS"/>
</dbReference>
<dbReference type="eggNOG" id="KOG1973">
    <property type="taxonomic scope" value="Eukaryota"/>
</dbReference>
<dbReference type="GO" id="GO:0006325">
    <property type="term" value="P:chromatin organization"/>
    <property type="evidence" value="ECO:0007669"/>
    <property type="project" value="UniProtKB-KW"/>
</dbReference>
<comment type="subcellular location">
    <subcellularLocation>
        <location evidence="1 11">Nucleus</location>
    </subcellularLocation>
</comment>
<feature type="compositionally biased region" description="Basic and acidic residues" evidence="12">
    <location>
        <begin position="183"/>
        <end position="199"/>
    </location>
</feature>
<dbReference type="PROSITE" id="PS50016">
    <property type="entry name" value="ZF_PHD_2"/>
    <property type="match status" value="1"/>
</dbReference>
<feature type="binding site" evidence="9">
    <location>
        <position position="446"/>
    </location>
    <ligand>
        <name>Zn(2+)</name>
        <dbReference type="ChEBI" id="CHEBI:29105"/>
        <label>2</label>
    </ligand>
</feature>
<evidence type="ECO:0000256" key="5">
    <source>
        <dbReference type="ARBA" id="ARBA00022833"/>
    </source>
</evidence>
<feature type="binding site" evidence="9">
    <location>
        <position position="430"/>
    </location>
    <ligand>
        <name>Zn(2+)</name>
        <dbReference type="ChEBI" id="CHEBI:29105"/>
        <label>1</label>
    </ligand>
</feature>
<reference evidence="14 15" key="1">
    <citation type="submission" date="2015-12" db="EMBL/GenBank/DDBJ databases">
        <title>Draft genome sequence of Moniliophthora roreri, the causal agent of frosty pod rot of cacao.</title>
        <authorList>
            <person name="Aime M.C."/>
            <person name="Diaz-Valderrama J.R."/>
            <person name="Kijpornyongpan T."/>
            <person name="Phillips-Mora W."/>
        </authorList>
    </citation>
    <scope>NUCLEOTIDE SEQUENCE [LARGE SCALE GENOMIC DNA]</scope>
    <source>
        <strain evidence="14 15">MCA 2952</strain>
    </source>
</reference>
<evidence type="ECO:0000256" key="4">
    <source>
        <dbReference type="ARBA" id="ARBA00022771"/>
    </source>
</evidence>
<dbReference type="GO" id="GO:0006355">
    <property type="term" value="P:regulation of DNA-templated transcription"/>
    <property type="evidence" value="ECO:0007669"/>
    <property type="project" value="TreeGrafter"/>
</dbReference>
<feature type="site" description="Histone H3K4me3 binding" evidence="8">
    <location>
        <position position="402"/>
    </location>
</feature>
<feature type="binding site" evidence="9">
    <location>
        <position position="403"/>
    </location>
    <ligand>
        <name>Zn(2+)</name>
        <dbReference type="ChEBI" id="CHEBI:29105"/>
        <label>1</label>
    </ligand>
</feature>
<dbReference type="Pfam" id="PF12998">
    <property type="entry name" value="ING"/>
    <property type="match status" value="1"/>
</dbReference>
<dbReference type="InterPro" id="IPR013083">
    <property type="entry name" value="Znf_RING/FYVE/PHD"/>
</dbReference>
<name>A0A0W0FS34_MONRR</name>
<dbReference type="PANTHER" id="PTHR10333:SF42">
    <property type="entry name" value="INHIBITOR OF GROWTH PROTEIN 5"/>
    <property type="match status" value="1"/>
</dbReference>
<evidence type="ECO:0000256" key="11">
    <source>
        <dbReference type="RuleBase" id="RU361213"/>
    </source>
</evidence>
<accession>A0A0W0FS34</accession>
<evidence type="ECO:0000313" key="14">
    <source>
        <dbReference type="EMBL" id="KTB39093.1"/>
    </source>
</evidence>
<keyword evidence="5 9" id="KW-0862">Zinc</keyword>
<comment type="function">
    <text evidence="11">Component of an histone acetyltransferase complex.</text>
</comment>
<dbReference type="GO" id="GO:0008270">
    <property type="term" value="F:zinc ion binding"/>
    <property type="evidence" value="ECO:0007669"/>
    <property type="project" value="UniProtKB-KW"/>
</dbReference>
<sequence length="477" mass="51431">MAQLRVSSSPSSSTVSTVYTLNLLSEYTHTLDSLPLDLSRNFADLRELDAVLSSSMASITAKITMLTRMIEQGTGLNQERLWLLTEIAEEAQRLKPGGEDKIRVACQAADNLKAHSLHLRTLSEHIPDFDASTLNRHTTYPHVASKSYMPVALLEGGRRRRAAYGSLLTSAPDPSPAKRKRVPRDDDLDGRTPRREKVTEGISRPRNGARAKKTERAASPAESMLSVTSHPIAQPPQLQGSSSRGPSHLGASRTTNGNGTSSTANKRARSSVYNRGASPTQNDQYLNGTSYNHHPHNHSNVNGSRRETTYHLPPSSSHPSLPLPYHANTNGFGHSIPNGALPGAVDDWNSSQNQLSGPGIPARNQAYTSLTTMPAMNGMAAADTSTEVGDGDADGDNDDRTYCLCNRVSFGEMIGCDKADCEIEWYHLSCVGLEVVPDGNWVCERCQGKQNKGPKRSGRGGRRKAGGNRGGRGTAGA</sequence>
<evidence type="ECO:0000256" key="7">
    <source>
        <dbReference type="ARBA" id="ARBA00023242"/>
    </source>
</evidence>
<evidence type="ECO:0000256" key="1">
    <source>
        <dbReference type="ARBA" id="ARBA00004123"/>
    </source>
</evidence>
<comment type="subunit">
    <text evidence="11">Component of an histone acetyltransferase complex. Interacts with H3K4me3 and to a lesser extent with H3K4me2.</text>
</comment>
<comment type="similarity">
    <text evidence="2 11">Belongs to the ING family.</text>
</comment>
<dbReference type="AlphaFoldDB" id="A0A0W0FS34"/>
<feature type="binding site" evidence="9">
    <location>
        <position position="405"/>
    </location>
    <ligand>
        <name>Zn(2+)</name>
        <dbReference type="ChEBI" id="CHEBI:29105"/>
        <label>1</label>
    </ligand>
</feature>
<dbReference type="Gene3D" id="3.30.40.10">
    <property type="entry name" value="Zinc/RING finger domain, C3HC4 (zinc finger)"/>
    <property type="match status" value="1"/>
</dbReference>
<dbReference type="InterPro" id="IPR001965">
    <property type="entry name" value="Znf_PHD"/>
</dbReference>
<dbReference type="SUPFAM" id="SSF57903">
    <property type="entry name" value="FYVE/PHD zinc finger"/>
    <property type="match status" value="1"/>
</dbReference>
<evidence type="ECO:0000256" key="6">
    <source>
        <dbReference type="ARBA" id="ARBA00022853"/>
    </source>
</evidence>
<feature type="compositionally biased region" description="Gly residues" evidence="12">
    <location>
        <begin position="467"/>
        <end position="477"/>
    </location>
</feature>
<feature type="binding site" evidence="9">
    <location>
        <position position="421"/>
    </location>
    <ligand>
        <name>Zn(2+)</name>
        <dbReference type="ChEBI" id="CHEBI:29105"/>
        <label>2</label>
    </ligand>
</feature>
<feature type="compositionally biased region" description="Basic residues" evidence="12">
    <location>
        <begin position="452"/>
        <end position="466"/>
    </location>
</feature>
<feature type="site" description="Histone H3K4me3 binding" evidence="8">
    <location>
        <position position="413"/>
    </location>
</feature>
<dbReference type="PANTHER" id="PTHR10333">
    <property type="entry name" value="INHIBITOR OF GROWTH PROTEIN"/>
    <property type="match status" value="1"/>
</dbReference>
<keyword evidence="7 11" id="KW-0539">Nucleus</keyword>
<evidence type="ECO:0000259" key="13">
    <source>
        <dbReference type="PROSITE" id="PS50016"/>
    </source>
</evidence>
<feature type="binding site" evidence="9">
    <location>
        <position position="416"/>
    </location>
    <ligand>
        <name>Zn(2+)</name>
        <dbReference type="ChEBI" id="CHEBI:29105"/>
        <label>2</label>
    </ligand>
</feature>
<keyword evidence="4 10" id="KW-0863">Zinc-finger</keyword>
<feature type="region of interest" description="Disordered" evidence="12">
    <location>
        <begin position="167"/>
        <end position="326"/>
    </location>
</feature>
<feature type="site" description="Histone H3K4me3 binding" evidence="8">
    <location>
        <position position="417"/>
    </location>
</feature>
<feature type="region of interest" description="Disordered" evidence="12">
    <location>
        <begin position="447"/>
        <end position="477"/>
    </location>
</feature>
<dbReference type="Gene3D" id="6.10.140.1740">
    <property type="match status" value="1"/>
</dbReference>